<proteinExistence type="predicted"/>
<protein>
    <recommendedName>
        <fullName evidence="3">HNH endonuclease</fullName>
    </recommendedName>
</protein>
<evidence type="ECO:0008006" key="3">
    <source>
        <dbReference type="Google" id="ProtNLM"/>
    </source>
</evidence>
<sequence>MTEEHKRKISGENNWNWQGGKSFEPYSIDWTETLRRSIRERDKYVCQMCGKTQIEELENIERKLAIHHMD</sequence>
<reference evidence="1" key="1">
    <citation type="submission" date="2020-03" db="EMBL/GenBank/DDBJ databases">
        <title>The deep terrestrial virosphere.</title>
        <authorList>
            <person name="Holmfeldt K."/>
            <person name="Nilsson E."/>
            <person name="Simone D."/>
            <person name="Lopez-Fernandez M."/>
            <person name="Wu X."/>
            <person name="de Brujin I."/>
            <person name="Lundin D."/>
            <person name="Andersson A."/>
            <person name="Bertilsson S."/>
            <person name="Dopson M."/>
        </authorList>
    </citation>
    <scope>NUCLEOTIDE SEQUENCE</scope>
    <source>
        <strain evidence="1">TM448A05435</strain>
        <strain evidence="2">TM448B03259</strain>
    </source>
</reference>
<dbReference type="EMBL" id="MT144525">
    <property type="protein sequence ID" value="QJA54647.1"/>
    <property type="molecule type" value="Genomic_DNA"/>
</dbReference>
<evidence type="ECO:0000313" key="1">
    <source>
        <dbReference type="EMBL" id="QJA54647.1"/>
    </source>
</evidence>
<dbReference type="AlphaFoldDB" id="A0A6H2A4X8"/>
<organism evidence="1">
    <name type="scientific">viral metagenome</name>
    <dbReference type="NCBI Taxonomy" id="1070528"/>
    <lineage>
        <taxon>unclassified sequences</taxon>
        <taxon>metagenomes</taxon>
        <taxon>organismal metagenomes</taxon>
    </lineage>
</organism>
<name>A0A6H2A4X8_9ZZZZ</name>
<dbReference type="EMBL" id="MT145003">
    <property type="protein sequence ID" value="QJI02451.1"/>
    <property type="molecule type" value="Genomic_DNA"/>
</dbReference>
<accession>A0A6H2A4X8</accession>
<evidence type="ECO:0000313" key="2">
    <source>
        <dbReference type="EMBL" id="QJI02451.1"/>
    </source>
</evidence>
<gene>
    <name evidence="1" type="ORF">TM448A05435_0007</name>
    <name evidence="2" type="ORF">TM448B03259_0005</name>
</gene>